<dbReference type="InterPro" id="IPR011993">
    <property type="entry name" value="PH-like_dom_sf"/>
</dbReference>
<feature type="transmembrane region" description="Helical" evidence="2">
    <location>
        <begin position="32"/>
        <end position="54"/>
    </location>
</feature>
<dbReference type="SUPFAM" id="SSF48403">
    <property type="entry name" value="Ankyrin repeat"/>
    <property type="match status" value="1"/>
</dbReference>
<proteinExistence type="predicted"/>
<dbReference type="InterPro" id="IPR001199">
    <property type="entry name" value="Cyt_B5-like_heme/steroid-bd"/>
</dbReference>
<dbReference type="SMART" id="SM01117">
    <property type="entry name" value="Cyt-b5"/>
    <property type="match status" value="1"/>
</dbReference>
<evidence type="ECO:0000313" key="4">
    <source>
        <dbReference type="EMBL" id="CAF0776548.1"/>
    </source>
</evidence>
<reference evidence="4" key="1">
    <citation type="submission" date="2021-02" db="EMBL/GenBank/DDBJ databases">
        <authorList>
            <person name="Nowell W R."/>
        </authorList>
    </citation>
    <scope>NUCLEOTIDE SEQUENCE</scope>
</reference>
<gene>
    <name evidence="4" type="ORF">GPM918_LOCUS2223</name>
    <name evidence="5" type="ORF">SRO942_LOCUS2223</name>
</gene>
<dbReference type="Gene3D" id="1.25.40.20">
    <property type="entry name" value="Ankyrin repeat-containing domain"/>
    <property type="match status" value="1"/>
</dbReference>
<organism evidence="4 6">
    <name type="scientific">Didymodactylos carnosus</name>
    <dbReference type="NCBI Taxonomy" id="1234261"/>
    <lineage>
        <taxon>Eukaryota</taxon>
        <taxon>Metazoa</taxon>
        <taxon>Spiralia</taxon>
        <taxon>Gnathifera</taxon>
        <taxon>Rotifera</taxon>
        <taxon>Eurotatoria</taxon>
        <taxon>Bdelloidea</taxon>
        <taxon>Philodinida</taxon>
        <taxon>Philodinidae</taxon>
        <taxon>Didymodactylos</taxon>
    </lineage>
</organism>
<dbReference type="InterPro" id="IPR019748">
    <property type="entry name" value="FERM_central"/>
</dbReference>
<keyword evidence="6" id="KW-1185">Reference proteome</keyword>
<evidence type="ECO:0000256" key="2">
    <source>
        <dbReference type="SAM" id="Phobius"/>
    </source>
</evidence>
<dbReference type="InterPro" id="IPR014352">
    <property type="entry name" value="FERM/acyl-CoA-bd_prot_sf"/>
</dbReference>
<keyword evidence="1" id="KW-0040">ANK repeat</keyword>
<dbReference type="InterPro" id="IPR057096">
    <property type="entry name" value="KRIT1_FRMD8_FERM_C"/>
</dbReference>
<dbReference type="EMBL" id="CAJNOQ010000239">
    <property type="protein sequence ID" value="CAF0776548.1"/>
    <property type="molecule type" value="Genomic_DNA"/>
</dbReference>
<accession>A0A813R2H2</accession>
<dbReference type="AlphaFoldDB" id="A0A813R2H2"/>
<dbReference type="PROSITE" id="PS50297">
    <property type="entry name" value="ANK_REP_REGION"/>
    <property type="match status" value="1"/>
</dbReference>
<dbReference type="SUPFAM" id="SSF47031">
    <property type="entry name" value="Second domain of FERM"/>
    <property type="match status" value="1"/>
</dbReference>
<dbReference type="InterPro" id="IPR035963">
    <property type="entry name" value="FERM_2"/>
</dbReference>
<dbReference type="Gene3D" id="3.10.20.90">
    <property type="entry name" value="Phosphatidylinositol 3-kinase Catalytic Subunit, Chain A, domain 1"/>
    <property type="match status" value="1"/>
</dbReference>
<dbReference type="Gene3D" id="2.30.29.30">
    <property type="entry name" value="Pleckstrin-homology domain (PH domain)/Phosphotyrosine-binding domain (PTB)"/>
    <property type="match status" value="1"/>
</dbReference>
<evidence type="ECO:0000259" key="3">
    <source>
        <dbReference type="SMART" id="SM01117"/>
    </source>
</evidence>
<name>A0A813R2H2_9BILA</name>
<dbReference type="Gene3D" id="3.10.120.10">
    <property type="entry name" value="Cytochrome b5-like heme/steroid binding domain"/>
    <property type="match status" value="1"/>
</dbReference>
<keyword evidence="2" id="KW-1133">Transmembrane helix</keyword>
<feature type="domain" description="Cytochrome b5 heme-binding" evidence="3">
    <location>
        <begin position="78"/>
        <end position="169"/>
    </location>
</feature>
<dbReference type="OrthoDB" id="194358at2759"/>
<dbReference type="InterPro" id="IPR002110">
    <property type="entry name" value="Ankyrin_rpt"/>
</dbReference>
<dbReference type="Gene3D" id="1.20.80.10">
    <property type="match status" value="1"/>
</dbReference>
<dbReference type="PROSITE" id="PS50088">
    <property type="entry name" value="ANK_REPEAT"/>
    <property type="match status" value="1"/>
</dbReference>
<dbReference type="Proteomes" id="UP000663829">
    <property type="component" value="Unassembled WGS sequence"/>
</dbReference>
<keyword evidence="2" id="KW-0812">Transmembrane</keyword>
<dbReference type="InterPro" id="IPR036770">
    <property type="entry name" value="Ankyrin_rpt-contain_sf"/>
</dbReference>
<evidence type="ECO:0000313" key="5">
    <source>
        <dbReference type="EMBL" id="CAF3559133.1"/>
    </source>
</evidence>
<evidence type="ECO:0000313" key="6">
    <source>
        <dbReference type="Proteomes" id="UP000663829"/>
    </source>
</evidence>
<dbReference type="InterPro" id="IPR051594">
    <property type="entry name" value="KRIT1/FRMD8"/>
</dbReference>
<dbReference type="InterPro" id="IPR036400">
    <property type="entry name" value="Cyt_B5-like_heme/steroid_sf"/>
</dbReference>
<dbReference type="PANTHER" id="PTHR13283:SF11">
    <property type="entry name" value="KREV INTERACTION TRAPPED PROTEIN 1"/>
    <property type="match status" value="1"/>
</dbReference>
<feature type="repeat" description="ANK" evidence="1">
    <location>
        <begin position="360"/>
        <end position="381"/>
    </location>
</feature>
<dbReference type="EMBL" id="CAJOBC010000239">
    <property type="protein sequence ID" value="CAF3559133.1"/>
    <property type="molecule type" value="Genomic_DNA"/>
</dbReference>
<dbReference type="Pfam" id="PF00373">
    <property type="entry name" value="FERM_M"/>
    <property type="match status" value="1"/>
</dbReference>
<dbReference type="Pfam" id="PF12796">
    <property type="entry name" value="Ank_2"/>
    <property type="match status" value="1"/>
</dbReference>
<dbReference type="GO" id="GO:0045454">
    <property type="term" value="P:cell redox homeostasis"/>
    <property type="evidence" value="ECO:0007669"/>
    <property type="project" value="TreeGrafter"/>
</dbReference>
<dbReference type="SMART" id="SM00248">
    <property type="entry name" value="ANK"/>
    <property type="match status" value="3"/>
</dbReference>
<dbReference type="Proteomes" id="UP000681722">
    <property type="component" value="Unassembled WGS sequence"/>
</dbReference>
<protein>
    <recommendedName>
        <fullName evidence="3">Cytochrome b5 heme-binding domain-containing protein</fullName>
    </recommendedName>
</protein>
<evidence type="ECO:0000256" key="1">
    <source>
        <dbReference type="PROSITE-ProRule" id="PRU00023"/>
    </source>
</evidence>
<sequence length="793" mass="91295">MGQAKSQNEAKSIYATYIDHTLLLFRRLAYDIWTSPINLILLILIILLLIKLYFMKPKSNNTHKSVPVQLPKMKKCDMTLAELHAYDGKNSNGRVLTGNRRIDLYGSGGSYCTFAGRDATRALAKMQLDPSLFTENYDDLQDLSENERSTARAWHDDFKDKYDIVGRVLRPGESPTIYTDETDNVENMDYTCIFDDEMNESDDDKSTPSLHRIKSLSLTSLFDDIDDDEHCDIIVTNLLFDELLVNDGNSITHLDSVSLRSHPVNRSKSSVSYDITKPRSIALTTRKKNPNNLDEYPLHRAVANGQIELVGKLLQETPFIYENDGIHWTPLHHAAWHGHHRIVELLLRSKRFSPNAVENFRATPLHFAALLGRVEVVRTLLHYPDINVHAINIDGKTALDRCKLNPKPDWQLCAQLIEEFMQRPPEKIKIRLTDGTTSELDLIAGSDTTCKQLYEQMIARLSLIPIELYSNVFGIWICSKSLRIQLKPDHKPVQHLFAWKKYAIPSLTSNDSTNSSLNNVNTNDEDPQLYWLRDSLLKIQAEQKIRHPYAIRLLFFEAYQNYIQSLYPCADDDAVEFAVIFMGITATNEQKSDISKLIKSHDNETLSILIPAEKLRRRGNHYWCKTILKKYKEFFNDDGLVHQYRLSSGGRSNRTREYEYDGRKITSVYIAINDFGLHLINRQTKSHECSFSYKQMTFTIGTGTLSTLEIYTKQSHNGTHFVSNNNNKDAHHTNNKTFFSFSSSATKHHSSEKTLQQQQRTSLHHILHTKQNFLIYHLMCNFAEEGQEERSRI</sequence>
<dbReference type="PANTHER" id="PTHR13283">
    <property type="entry name" value="KREV INTERACTION TRAPPED 1-RELATED"/>
    <property type="match status" value="1"/>
</dbReference>
<keyword evidence="2" id="KW-0472">Membrane</keyword>
<comment type="caution">
    <text evidence="4">The sequence shown here is derived from an EMBL/GenBank/DDBJ whole genome shotgun (WGS) entry which is preliminary data.</text>
</comment>
<dbReference type="Pfam" id="PF24522">
    <property type="entry name" value="KRIT1_FRMD8_FERM_C"/>
    <property type="match status" value="1"/>
</dbReference>
<dbReference type="GO" id="GO:0005886">
    <property type="term" value="C:plasma membrane"/>
    <property type="evidence" value="ECO:0007669"/>
    <property type="project" value="TreeGrafter"/>
</dbReference>
<dbReference type="SUPFAM" id="SSF55856">
    <property type="entry name" value="Cytochrome b5-like heme/steroid binding domain"/>
    <property type="match status" value="1"/>
</dbReference>
<dbReference type="GO" id="GO:2000114">
    <property type="term" value="P:regulation of establishment of cell polarity"/>
    <property type="evidence" value="ECO:0007669"/>
    <property type="project" value="TreeGrafter"/>
</dbReference>